<reference evidence="2 3" key="1">
    <citation type="submission" date="2019-03" db="EMBL/GenBank/DDBJ databases">
        <title>Genomic Encyclopedia of Archaeal and Bacterial Type Strains, Phase II (KMG-II): from individual species to whole genera.</title>
        <authorList>
            <person name="Goeker M."/>
        </authorList>
    </citation>
    <scope>NUCLEOTIDE SEQUENCE [LARGE SCALE GENOMIC DNA]</scope>
    <source>
        <strain evidence="2 3">DSM 24323</strain>
    </source>
</reference>
<evidence type="ECO:0000256" key="1">
    <source>
        <dbReference type="SAM" id="MobiDB-lite"/>
    </source>
</evidence>
<proteinExistence type="predicted"/>
<protein>
    <submittedName>
        <fullName evidence="2">Uncharacterized protein</fullName>
    </submittedName>
</protein>
<name>A0A4R7J892_9ACTN</name>
<evidence type="ECO:0000313" key="3">
    <source>
        <dbReference type="Proteomes" id="UP000295371"/>
    </source>
</evidence>
<gene>
    <name evidence="2" type="ORF">CLV29_1327</name>
</gene>
<keyword evidence="3" id="KW-1185">Reference proteome</keyword>
<dbReference type="RefSeq" id="WP_392508764.1">
    <property type="nucleotide sequence ID" value="NZ_CP171129.1"/>
</dbReference>
<sequence length="82" mass="8695">MENTMIKYLPTLSAACHTSATAPRFITDAFRTSAVATGLGRKTVTGERVRLVGEVPNSQGAGIDPFGRTAAQRSSDSRRSPV</sequence>
<dbReference type="Proteomes" id="UP000295371">
    <property type="component" value="Unassembled WGS sequence"/>
</dbReference>
<comment type="caution">
    <text evidence="2">The sequence shown here is derived from an EMBL/GenBank/DDBJ whole genome shotgun (WGS) entry which is preliminary data.</text>
</comment>
<feature type="region of interest" description="Disordered" evidence="1">
    <location>
        <begin position="55"/>
        <end position="82"/>
    </location>
</feature>
<organism evidence="2 3">
    <name type="scientific">Naumannella halotolerans</name>
    <dbReference type="NCBI Taxonomy" id="993414"/>
    <lineage>
        <taxon>Bacteria</taxon>
        <taxon>Bacillati</taxon>
        <taxon>Actinomycetota</taxon>
        <taxon>Actinomycetes</taxon>
        <taxon>Propionibacteriales</taxon>
        <taxon>Propionibacteriaceae</taxon>
        <taxon>Naumannella</taxon>
    </lineage>
</organism>
<dbReference type="AlphaFoldDB" id="A0A4R7J892"/>
<accession>A0A4R7J892</accession>
<dbReference type="EMBL" id="SOAW01000001">
    <property type="protein sequence ID" value="TDT33700.1"/>
    <property type="molecule type" value="Genomic_DNA"/>
</dbReference>
<evidence type="ECO:0000313" key="2">
    <source>
        <dbReference type="EMBL" id="TDT33700.1"/>
    </source>
</evidence>